<keyword evidence="1" id="KW-0812">Transmembrane</keyword>
<keyword evidence="1" id="KW-0472">Membrane</keyword>
<feature type="transmembrane region" description="Helical" evidence="1">
    <location>
        <begin position="12"/>
        <end position="30"/>
    </location>
</feature>
<dbReference type="Proteomes" id="UP000672011">
    <property type="component" value="Chromosome"/>
</dbReference>
<evidence type="ECO:0000313" key="2">
    <source>
        <dbReference type="EMBL" id="QTV04809.1"/>
    </source>
</evidence>
<name>A0ABX7XAK4_9FLAO</name>
<reference evidence="3" key="2">
    <citation type="submission" date="2021-04" db="EMBL/GenBank/DDBJ databases">
        <title>Taxonomy of Flavobacteriaceae bacterium ZY171143.</title>
        <authorList>
            <person name="Li F."/>
        </authorList>
    </citation>
    <scope>NUCLEOTIDE SEQUENCE [LARGE SCALE GENOMIC DNA]</scope>
    <source>
        <strain evidence="3">ZY171143</strain>
    </source>
</reference>
<dbReference type="EMBL" id="CP072842">
    <property type="protein sequence ID" value="QTV04809.1"/>
    <property type="molecule type" value="Genomic_DNA"/>
</dbReference>
<organism evidence="2 3">
    <name type="scientific">Faecalibacter bovis</name>
    <dbReference type="NCBI Taxonomy" id="2898187"/>
    <lineage>
        <taxon>Bacteria</taxon>
        <taxon>Pseudomonadati</taxon>
        <taxon>Bacteroidota</taxon>
        <taxon>Flavobacteriia</taxon>
        <taxon>Flavobacteriales</taxon>
        <taxon>Weeksellaceae</taxon>
        <taxon>Faecalibacter</taxon>
    </lineage>
</organism>
<evidence type="ECO:0008006" key="4">
    <source>
        <dbReference type="Google" id="ProtNLM"/>
    </source>
</evidence>
<protein>
    <recommendedName>
        <fullName evidence="4">DUF3592 domain-containing protein</fullName>
    </recommendedName>
</protein>
<accession>A0ABX7XAK4</accession>
<keyword evidence="3" id="KW-1185">Reference proteome</keyword>
<gene>
    <name evidence="2" type="ORF">J9309_08315</name>
</gene>
<evidence type="ECO:0000256" key="1">
    <source>
        <dbReference type="SAM" id="Phobius"/>
    </source>
</evidence>
<evidence type="ECO:0000313" key="3">
    <source>
        <dbReference type="Proteomes" id="UP000672011"/>
    </source>
</evidence>
<keyword evidence="1" id="KW-1133">Transmembrane helix</keyword>
<proteinExistence type="predicted"/>
<reference evidence="2 3" key="1">
    <citation type="journal article" date="2021" name="Int. J. Syst. Evol. Microbiol.">
        <title>Faecalibacter bovis sp. nov., isolated from cow faeces.</title>
        <authorList>
            <person name="Li F."/>
            <person name="Zhao W."/>
            <person name="Hong Q."/>
            <person name="Shao Q."/>
            <person name="Song J."/>
            <person name="Yang S."/>
        </authorList>
    </citation>
    <scope>NUCLEOTIDE SEQUENCE [LARGE SCALE GENOMIC DNA]</scope>
    <source>
        <strain evidence="2 3">ZY171143</strain>
    </source>
</reference>
<sequence>MTKEIKDKIITFLLILLVTIIVITGVVYLISANDEKKLKIINNSFKLTKGIVTNKNTYKGHFIKVKYIVNGRSYIESDGIDERDNINKGDSVMVKYSTEKPELMITQFNDNF</sequence>
<dbReference type="RefSeq" id="WP_230475428.1">
    <property type="nucleotide sequence ID" value="NZ_CP072842.1"/>
</dbReference>